<dbReference type="Proteomes" id="UP000751190">
    <property type="component" value="Unassembled WGS sequence"/>
</dbReference>
<sequence>MSWTTTGREAGLAPRGLASTGAAPRSRIGAVAHPSSGVSDYARRPSVGLLPRTNASSAREADRIALLLARPAAPARAFRPLSAIPASAPSRFAAEHSASASGACMRESPRSSRAAAGSSSSSSSGGVAAARVAPLLSSTVPFSSAAPRLHATAGVLPCGGPADGGRQHSSLLPERGVGASAGALDSAASAYGWRPSALGASRVDRFSHSSAGSERRTVLPYGCTVVDGLPPAGDGTRRLGGGARKCDKCDGAHATHDCPHYPKERDRHPDALVRKPTGMGGEVSDGSVVLLTGARVRGQPGDGNCLFHSLAHGLSGVSSAHALRREVATFIECNGEMEIAGTPLHQWVRWDSGTTVGAYARRMASSGCWGGGIELAAVSKLKAVNVSVFEPAAGRAAGTFRRIGQFVHRGGGTAEVYVLYRGGVHYDALEGGTLRTVVPPTCARP</sequence>
<dbReference type="Pfam" id="PF02338">
    <property type="entry name" value="OTU"/>
    <property type="match status" value="1"/>
</dbReference>
<reference evidence="6" key="1">
    <citation type="submission" date="2021-05" db="EMBL/GenBank/DDBJ databases">
        <title>The genome of the haptophyte Pavlova lutheri (Diacronema luteri, Pavlovales) - a model for lipid biosynthesis in eukaryotic algae.</title>
        <authorList>
            <person name="Hulatt C.J."/>
            <person name="Posewitz M.C."/>
        </authorList>
    </citation>
    <scope>NUCLEOTIDE SEQUENCE</scope>
    <source>
        <strain evidence="6">NIVA-4/92</strain>
    </source>
</reference>
<dbReference type="PROSITE" id="PS50802">
    <property type="entry name" value="OTU"/>
    <property type="match status" value="1"/>
</dbReference>
<name>A0A8J6CFJ9_DIALT</name>
<dbReference type="EC" id="3.4.19.12" evidence="3"/>
<keyword evidence="7" id="KW-1185">Reference proteome</keyword>
<proteinExistence type="predicted"/>
<dbReference type="CDD" id="cd22744">
    <property type="entry name" value="OTU"/>
    <property type="match status" value="1"/>
</dbReference>
<keyword evidence="3" id="KW-0645">Protease</keyword>
<dbReference type="GO" id="GO:0016579">
    <property type="term" value="P:protein deubiquitination"/>
    <property type="evidence" value="ECO:0007669"/>
    <property type="project" value="TreeGrafter"/>
</dbReference>
<dbReference type="AlphaFoldDB" id="A0A8J6CFJ9"/>
<dbReference type="GO" id="GO:0004843">
    <property type="term" value="F:cysteine-type deubiquitinase activity"/>
    <property type="evidence" value="ECO:0007669"/>
    <property type="project" value="UniProtKB-UniRule"/>
</dbReference>
<dbReference type="EMBL" id="JAGTXO010000001">
    <property type="protein sequence ID" value="KAG8470784.1"/>
    <property type="molecule type" value="Genomic_DNA"/>
</dbReference>
<keyword evidence="3" id="KW-0833">Ubl conjugation pathway</keyword>
<dbReference type="SUPFAM" id="SSF54001">
    <property type="entry name" value="Cysteine proteinases"/>
    <property type="match status" value="1"/>
</dbReference>
<keyword evidence="2 3" id="KW-0378">Hydrolase</keyword>
<dbReference type="InterPro" id="IPR003323">
    <property type="entry name" value="OTU_dom"/>
</dbReference>
<evidence type="ECO:0000313" key="6">
    <source>
        <dbReference type="EMBL" id="KAG8470784.1"/>
    </source>
</evidence>
<feature type="region of interest" description="Disordered" evidence="4">
    <location>
        <begin position="1"/>
        <end position="44"/>
    </location>
</feature>
<dbReference type="InterPro" id="IPR038765">
    <property type="entry name" value="Papain-like_cys_pep_sf"/>
</dbReference>
<dbReference type="GO" id="GO:0036503">
    <property type="term" value="P:ERAD pathway"/>
    <property type="evidence" value="ECO:0007669"/>
    <property type="project" value="TreeGrafter"/>
</dbReference>
<comment type="catalytic activity">
    <reaction evidence="1 3">
        <text>Thiol-dependent hydrolysis of ester, thioester, amide, peptide and isopeptide bonds formed by the C-terminal Gly of ubiquitin (a 76-residue protein attached to proteins as an intracellular targeting signal).</text>
        <dbReference type="EC" id="3.4.19.12"/>
    </reaction>
</comment>
<feature type="domain" description="OTU" evidence="5">
    <location>
        <begin position="294"/>
        <end position="432"/>
    </location>
</feature>
<accession>A0A8J6CFJ9</accession>
<evidence type="ECO:0000256" key="1">
    <source>
        <dbReference type="ARBA" id="ARBA00000707"/>
    </source>
</evidence>
<protein>
    <recommendedName>
        <fullName evidence="3">Ubiquitin thioesterase OTU</fullName>
        <ecNumber evidence="3">3.4.19.12</ecNumber>
    </recommendedName>
</protein>
<gene>
    <name evidence="6" type="ORF">KFE25_009205</name>
</gene>
<dbReference type="PANTHER" id="PTHR13312">
    <property type="entry name" value="HIV-INDUCED PROTEIN-7-LIKE PROTEASE"/>
    <property type="match status" value="1"/>
</dbReference>
<evidence type="ECO:0000256" key="3">
    <source>
        <dbReference type="RuleBase" id="RU367104"/>
    </source>
</evidence>
<comment type="function">
    <text evidence="3">Hydrolase that can remove conjugated ubiquitin from proteins and may therefore play an important regulatory role at the level of protein turnover by preventing degradation.</text>
</comment>
<dbReference type="GO" id="GO:0030968">
    <property type="term" value="P:endoplasmic reticulum unfolded protein response"/>
    <property type="evidence" value="ECO:0007669"/>
    <property type="project" value="TreeGrafter"/>
</dbReference>
<keyword evidence="3" id="KW-0788">Thiol protease</keyword>
<dbReference type="GO" id="GO:0005634">
    <property type="term" value="C:nucleus"/>
    <property type="evidence" value="ECO:0007669"/>
    <property type="project" value="TreeGrafter"/>
</dbReference>
<organism evidence="6 7">
    <name type="scientific">Diacronema lutheri</name>
    <name type="common">Unicellular marine alga</name>
    <name type="synonym">Monochrysis lutheri</name>
    <dbReference type="NCBI Taxonomy" id="2081491"/>
    <lineage>
        <taxon>Eukaryota</taxon>
        <taxon>Haptista</taxon>
        <taxon>Haptophyta</taxon>
        <taxon>Pavlovophyceae</taxon>
        <taxon>Pavlovales</taxon>
        <taxon>Pavlovaceae</taxon>
        <taxon>Diacronema</taxon>
    </lineage>
</organism>
<feature type="region of interest" description="Disordered" evidence="4">
    <location>
        <begin position="99"/>
        <end position="126"/>
    </location>
</feature>
<evidence type="ECO:0000256" key="4">
    <source>
        <dbReference type="SAM" id="MobiDB-lite"/>
    </source>
</evidence>
<dbReference type="GO" id="GO:0005829">
    <property type="term" value="C:cytosol"/>
    <property type="evidence" value="ECO:0007669"/>
    <property type="project" value="TreeGrafter"/>
</dbReference>
<feature type="compositionally biased region" description="Low complexity" evidence="4">
    <location>
        <begin position="111"/>
        <end position="126"/>
    </location>
</feature>
<keyword evidence="3" id="KW-0963">Cytoplasm</keyword>
<evidence type="ECO:0000259" key="5">
    <source>
        <dbReference type="PROSITE" id="PS50802"/>
    </source>
</evidence>
<comment type="caution">
    <text evidence="6">The sequence shown here is derived from an EMBL/GenBank/DDBJ whole genome shotgun (WGS) entry which is preliminary data.</text>
</comment>
<comment type="subcellular location">
    <subcellularLocation>
        <location evidence="3">Cytoplasm</location>
    </subcellularLocation>
</comment>
<evidence type="ECO:0000313" key="7">
    <source>
        <dbReference type="Proteomes" id="UP000751190"/>
    </source>
</evidence>
<dbReference type="Gene3D" id="3.90.70.80">
    <property type="match status" value="1"/>
</dbReference>
<dbReference type="PANTHER" id="PTHR13312:SF0">
    <property type="entry name" value="UBIQUITIN THIOESTERASE OTU1"/>
    <property type="match status" value="1"/>
</dbReference>
<dbReference type="OrthoDB" id="409956at2759"/>
<evidence type="ECO:0000256" key="2">
    <source>
        <dbReference type="ARBA" id="ARBA00022801"/>
    </source>
</evidence>